<evidence type="ECO:0000313" key="2">
    <source>
        <dbReference type="EMBL" id="MFC3003938.1"/>
    </source>
</evidence>
<protein>
    <recommendedName>
        <fullName evidence="4">Integrase</fullName>
    </recommendedName>
</protein>
<organism evidence="2 3">
    <name type="scientific">Falsiroseomonas tokyonensis</name>
    <dbReference type="NCBI Taxonomy" id="430521"/>
    <lineage>
        <taxon>Bacteria</taxon>
        <taxon>Pseudomonadati</taxon>
        <taxon>Pseudomonadota</taxon>
        <taxon>Alphaproteobacteria</taxon>
        <taxon>Acetobacterales</taxon>
        <taxon>Roseomonadaceae</taxon>
        <taxon>Falsiroseomonas</taxon>
    </lineage>
</organism>
<proteinExistence type="predicted"/>
<gene>
    <name evidence="2" type="ORF">ACFOD3_28870</name>
</gene>
<evidence type="ECO:0000313" key="3">
    <source>
        <dbReference type="Proteomes" id="UP001595420"/>
    </source>
</evidence>
<accession>A0ABV7C337</accession>
<reference evidence="3" key="1">
    <citation type="journal article" date="2019" name="Int. J. Syst. Evol. Microbiol.">
        <title>The Global Catalogue of Microorganisms (GCM) 10K type strain sequencing project: providing services to taxonomists for standard genome sequencing and annotation.</title>
        <authorList>
            <consortium name="The Broad Institute Genomics Platform"/>
            <consortium name="The Broad Institute Genome Sequencing Center for Infectious Disease"/>
            <person name="Wu L."/>
            <person name="Ma J."/>
        </authorList>
    </citation>
    <scope>NUCLEOTIDE SEQUENCE [LARGE SCALE GENOMIC DNA]</scope>
    <source>
        <strain evidence="3">CGMCC 1.16855</strain>
    </source>
</reference>
<keyword evidence="3" id="KW-1185">Reference proteome</keyword>
<comment type="caution">
    <text evidence="2">The sequence shown here is derived from an EMBL/GenBank/DDBJ whole genome shotgun (WGS) entry which is preliminary data.</text>
</comment>
<sequence length="199" mass="22627">MTLHDDVLRFMQKRVANACVGASALRGSTEGTLEAVRAFFRDLNLQAFSGLSSSEFEQRHAATVAGLRRSLSKKGLSAEYGRCAKAVNLFLRDAACHHHLRGAFHLDRIEPLLHIPVDEKVAYELRRLSAARSLPRWTGVKALTAEDYRKFQHRAAELATERQTCRVFLDDEFWSRPKSERPQTRALKDRRQAARRVSP</sequence>
<feature type="region of interest" description="Disordered" evidence="1">
    <location>
        <begin position="177"/>
        <end position="199"/>
    </location>
</feature>
<name>A0ABV7C337_9PROT</name>
<dbReference type="RefSeq" id="WP_216840381.1">
    <property type="nucleotide sequence ID" value="NZ_JAFNJS010000019.1"/>
</dbReference>
<dbReference type="EMBL" id="JBHRSB010000019">
    <property type="protein sequence ID" value="MFC3003938.1"/>
    <property type="molecule type" value="Genomic_DNA"/>
</dbReference>
<evidence type="ECO:0008006" key="4">
    <source>
        <dbReference type="Google" id="ProtNLM"/>
    </source>
</evidence>
<feature type="compositionally biased region" description="Basic and acidic residues" evidence="1">
    <location>
        <begin position="177"/>
        <end position="192"/>
    </location>
</feature>
<dbReference type="Proteomes" id="UP001595420">
    <property type="component" value="Unassembled WGS sequence"/>
</dbReference>
<evidence type="ECO:0000256" key="1">
    <source>
        <dbReference type="SAM" id="MobiDB-lite"/>
    </source>
</evidence>